<dbReference type="InterPro" id="IPR050194">
    <property type="entry name" value="Glycosyltransferase_grp1"/>
</dbReference>
<dbReference type="PANTHER" id="PTHR45947">
    <property type="entry name" value="SULFOQUINOVOSYL TRANSFERASE SQD2"/>
    <property type="match status" value="1"/>
</dbReference>
<dbReference type="EC" id="2.4.-.-" evidence="1"/>
<dbReference type="Proteomes" id="UP001183414">
    <property type="component" value="Unassembled WGS sequence"/>
</dbReference>
<proteinExistence type="predicted"/>
<protein>
    <submittedName>
        <fullName evidence="1">Glycosyltransferase</fullName>
        <ecNumber evidence="1">2.4.-.-</ecNumber>
    </submittedName>
</protein>
<dbReference type="GO" id="GO:0016757">
    <property type="term" value="F:glycosyltransferase activity"/>
    <property type="evidence" value="ECO:0007669"/>
    <property type="project" value="UniProtKB-KW"/>
</dbReference>
<keyword evidence="1" id="KW-0808">Transferase</keyword>
<gene>
    <name evidence="1" type="ORF">RM572_02605</name>
</gene>
<evidence type="ECO:0000313" key="2">
    <source>
        <dbReference type="Proteomes" id="UP001183414"/>
    </source>
</evidence>
<dbReference type="PANTHER" id="PTHR45947:SF3">
    <property type="entry name" value="SULFOQUINOVOSYL TRANSFERASE SQD2"/>
    <property type="match status" value="1"/>
</dbReference>
<dbReference type="Gene3D" id="3.40.50.2000">
    <property type="entry name" value="Glycogen Phosphorylase B"/>
    <property type="match status" value="2"/>
</dbReference>
<dbReference type="Pfam" id="PF13692">
    <property type="entry name" value="Glyco_trans_1_4"/>
    <property type="match status" value="1"/>
</dbReference>
<organism evidence="1 2">
    <name type="scientific">Streptomyces hazeniae</name>
    <dbReference type="NCBI Taxonomy" id="3075538"/>
    <lineage>
        <taxon>Bacteria</taxon>
        <taxon>Bacillati</taxon>
        <taxon>Actinomycetota</taxon>
        <taxon>Actinomycetes</taxon>
        <taxon>Kitasatosporales</taxon>
        <taxon>Streptomycetaceae</taxon>
        <taxon>Streptomyces</taxon>
    </lineage>
</organism>
<sequence>MTARYARPSVAVLVELVRGPDAGGHVKCWERFAEAAAGMAPPDLRADLTLYVLGPRERVERLSPAVRFVSLPPVLSTAPLMRVSGGADVSDLTPFHPRLARLLPGHDVWHLTHVFGFAATAVRLAQARRRSHRLGRTPGRAAPPGLVGSVHTDVPALAAAYLHALTGPYRLPGTVAAGLVRHRRDRLLHACDRVLVATPEQRGEIAAAVPGHRVGLLDRGVDHERFRPDPEARRALAERYGVPEDRPAVLFSGRVDASKRVLVLADALRRLRADGTPAHLVVAGTGPDEAVLRDLLGPDVSLLGPVAQRELARVYGGCDVFAFPSRSETVGNAVGEAMASHLPVLLPAGARTTRWLARPGEDGLVVAADDAPGWAEALRPLLERPELRAALGEAAGATARGRHRSWRRVLAEDLLPVWHAVAPHDAYEAGGTGRC</sequence>
<keyword evidence="1" id="KW-0328">Glycosyltransferase</keyword>
<dbReference type="RefSeq" id="WP_311671600.1">
    <property type="nucleotide sequence ID" value="NZ_JAVREQ010000001.1"/>
</dbReference>
<name>A0ABU2NN68_9ACTN</name>
<keyword evidence="2" id="KW-1185">Reference proteome</keyword>
<dbReference type="EMBL" id="JAVREQ010000001">
    <property type="protein sequence ID" value="MDT0377663.1"/>
    <property type="molecule type" value="Genomic_DNA"/>
</dbReference>
<accession>A0ABU2NN68</accession>
<reference evidence="2" key="1">
    <citation type="submission" date="2023-07" db="EMBL/GenBank/DDBJ databases">
        <title>30 novel species of actinomycetes from the DSMZ collection.</title>
        <authorList>
            <person name="Nouioui I."/>
        </authorList>
    </citation>
    <scope>NUCLEOTIDE SEQUENCE [LARGE SCALE GENOMIC DNA]</scope>
    <source>
        <strain evidence="2">DSM 42041</strain>
    </source>
</reference>
<dbReference type="SUPFAM" id="SSF53756">
    <property type="entry name" value="UDP-Glycosyltransferase/glycogen phosphorylase"/>
    <property type="match status" value="1"/>
</dbReference>
<evidence type="ECO:0000313" key="1">
    <source>
        <dbReference type="EMBL" id="MDT0377663.1"/>
    </source>
</evidence>
<comment type="caution">
    <text evidence="1">The sequence shown here is derived from an EMBL/GenBank/DDBJ whole genome shotgun (WGS) entry which is preliminary data.</text>
</comment>